<dbReference type="Gene3D" id="3.40.630.30">
    <property type="match status" value="1"/>
</dbReference>
<keyword evidence="2" id="KW-1185">Reference proteome</keyword>
<dbReference type="RefSeq" id="WP_004019119.1">
    <property type="nucleotide sequence ID" value="NZ_BAFD01000014.1"/>
</dbReference>
<organism evidence="1 2">
    <name type="scientific">Gordonia terrae NBRC 100016</name>
    <dbReference type="NCBI Taxonomy" id="1089454"/>
    <lineage>
        <taxon>Bacteria</taxon>
        <taxon>Bacillati</taxon>
        <taxon>Actinomycetota</taxon>
        <taxon>Actinomycetes</taxon>
        <taxon>Mycobacteriales</taxon>
        <taxon>Gordoniaceae</taxon>
        <taxon>Gordonia</taxon>
    </lineage>
</organism>
<reference evidence="1 2" key="1">
    <citation type="submission" date="2012-02" db="EMBL/GenBank/DDBJ databases">
        <title>Whole genome shotgun sequence of Gordonia terrae NBRC 100016.</title>
        <authorList>
            <person name="Takarada H."/>
            <person name="Hosoyama A."/>
            <person name="Tsuchikane K."/>
            <person name="Katsumata H."/>
            <person name="Yamazaki S."/>
            <person name="Fujita N."/>
        </authorList>
    </citation>
    <scope>NUCLEOTIDE SEQUENCE [LARGE SCALE GENOMIC DNA]</scope>
    <source>
        <strain evidence="1 2">NBRC 100016</strain>
    </source>
</reference>
<dbReference type="Proteomes" id="UP000004881">
    <property type="component" value="Unassembled WGS sequence"/>
</dbReference>
<evidence type="ECO:0008006" key="3">
    <source>
        <dbReference type="Google" id="ProtNLM"/>
    </source>
</evidence>
<accession>A0ABQ0H953</accession>
<comment type="caution">
    <text evidence="1">The sequence shown here is derived from an EMBL/GenBank/DDBJ whole genome shotgun (WGS) entry which is preliminary data.</text>
</comment>
<evidence type="ECO:0000313" key="1">
    <source>
        <dbReference type="EMBL" id="GAB42392.1"/>
    </source>
</evidence>
<sequence length="219" mass="24330">MLTAERTLTTADLRPAAELLARAVDEIPLYRWVLGEHIADPTLCEWLAEILVRPHLEAGYVIGSHQDGRLVGILIWHPHDADLSPDGSPPLVPADFLRAATIPGLRERLIDFLTSAQLPSPAADAVDVRIAAVLPECRGGDALTGMMREVERFCVSAARPYYAWTGSKRLRDWFVHEWGASLFATESRNGLDLYGVVSERPPRLREVRAGEHHRDSVTQ</sequence>
<evidence type="ECO:0000313" key="2">
    <source>
        <dbReference type="Proteomes" id="UP000004881"/>
    </source>
</evidence>
<dbReference type="GeneID" id="32688597"/>
<dbReference type="SUPFAM" id="SSF55729">
    <property type="entry name" value="Acyl-CoA N-acyltransferases (Nat)"/>
    <property type="match status" value="1"/>
</dbReference>
<dbReference type="EMBL" id="BAFD01000014">
    <property type="protein sequence ID" value="GAB42392.1"/>
    <property type="molecule type" value="Genomic_DNA"/>
</dbReference>
<protein>
    <recommendedName>
        <fullName evidence="3">N-acetyltransferase domain-containing protein</fullName>
    </recommendedName>
</protein>
<gene>
    <name evidence="1" type="ORF">GOTRE_014_00870</name>
</gene>
<dbReference type="InterPro" id="IPR016181">
    <property type="entry name" value="Acyl_CoA_acyltransferase"/>
</dbReference>
<name>A0ABQ0H953_9ACTN</name>
<proteinExistence type="predicted"/>